<name>A0A1Q3BW42_CEPFO</name>
<feature type="region of interest" description="Disordered" evidence="1">
    <location>
        <begin position="532"/>
        <end position="559"/>
    </location>
</feature>
<dbReference type="PROSITE" id="PS50006">
    <property type="entry name" value="FHA_DOMAIN"/>
    <property type="match status" value="1"/>
</dbReference>
<dbReference type="GO" id="GO:0044545">
    <property type="term" value="C:NSL complex"/>
    <property type="evidence" value="ECO:0007669"/>
    <property type="project" value="TreeGrafter"/>
</dbReference>
<dbReference type="OrthoDB" id="10262769at2759"/>
<sequence>ETIPVIVVKIFQHSQTVLARLFKCSCRFKFVFRHMAALASSSWIPEDDLLLKNAVERGASLEALAKGAVRFSRKFSIGELRDRWHSLLYDPVTSAEASARMVEFELSIPNLLSKFSKSGNFKESVEVPAKRKVESIRKLYYALRKRTCCRPCTCTNQSFLGSPNVNECIGYASNCQEVRHCDKPAVEICLIGDCVENHFVIQEMRVDSLPHGAGDSKPEDIVRHNCFNTVSEKVPSWSVNGSVGNDSYNLNDARKDVPHVLGDSANDCGNFSGVEDVVQSHALPHNSSSFHSNGYSAPQPGVPLWKTIEDISALSMPVDASHGDKNPNADGIPAVPDILGCENIASSGLDSVHSRPVLKDRRDNEKINNATAISESDFVDISDSLLNFANEDEPFFMDADEKITRDKSSYDRSNSLLLNIPNVVHENDAHIIKEPEALVSDKSFANPDDICPTEIETTDLCQSDHGNQHMIGCPDVNMLSSKSVANPELEDEMMECTLNSEDPEIPCNDDVLPGKAFSFSTIQAGHTVAGDLASSSANKRHSEHGQKLRNKEDNPTHPFTDSRIVVSQMLPKTSSNLPCVRHGVKPESLDDNFYLEVSTLANISHAASHPCKSTLAAPNIAADGALKKESPYACKLTDVPLHANANYTIATIPKPETNPSTLDHEESESDDDLPSFADVEAMILEMDLCPDDPDLSISREVMAKYQNEDTKRTIIRLEQSARSSMQRAIASQGALAILFGRRLKYYMKETEVVLGRATDEVDVDIDLGREGPAHQISRRQALIKIERDGSFILKNLGKSSIYLNGKEVATGRHMNITSSSLIEIRDMSFVFEINHRTVKRYLTNRNEGKSTKFEWAEEGAP</sequence>
<dbReference type="EMBL" id="BDDD01000975">
    <property type="protein sequence ID" value="GAV72186.1"/>
    <property type="molecule type" value="Genomic_DNA"/>
</dbReference>
<dbReference type="GO" id="GO:0002151">
    <property type="term" value="F:G-quadruplex RNA binding"/>
    <property type="evidence" value="ECO:0007669"/>
    <property type="project" value="InterPro"/>
</dbReference>
<proteinExistence type="predicted"/>
<dbReference type="InterPro" id="IPR025999">
    <property type="entry name" value="MCRS_N"/>
</dbReference>
<dbReference type="CDD" id="cd22687">
    <property type="entry name" value="FHA_MCRS1"/>
    <property type="match status" value="1"/>
</dbReference>
<dbReference type="SUPFAM" id="SSF49879">
    <property type="entry name" value="SMAD/FHA domain"/>
    <property type="match status" value="1"/>
</dbReference>
<feature type="region of interest" description="Disordered" evidence="1">
    <location>
        <begin position="651"/>
        <end position="672"/>
    </location>
</feature>
<dbReference type="InParanoid" id="A0A1Q3BW42"/>
<dbReference type="GO" id="GO:0031011">
    <property type="term" value="C:Ino80 complex"/>
    <property type="evidence" value="ECO:0007669"/>
    <property type="project" value="InterPro"/>
</dbReference>
<evidence type="ECO:0000313" key="3">
    <source>
        <dbReference type="EMBL" id="GAV72186.1"/>
    </source>
</evidence>
<dbReference type="GO" id="GO:0045944">
    <property type="term" value="P:positive regulation of transcription by RNA polymerase II"/>
    <property type="evidence" value="ECO:0007669"/>
    <property type="project" value="TreeGrafter"/>
</dbReference>
<gene>
    <name evidence="3" type="ORF">CFOL_v3_15675</name>
</gene>
<dbReference type="GO" id="GO:0071339">
    <property type="term" value="C:MLL1 complex"/>
    <property type="evidence" value="ECO:0007669"/>
    <property type="project" value="InterPro"/>
</dbReference>
<dbReference type="Gene3D" id="2.60.200.20">
    <property type="match status" value="1"/>
</dbReference>
<reference evidence="4" key="1">
    <citation type="submission" date="2016-04" db="EMBL/GenBank/DDBJ databases">
        <title>Cephalotus genome sequencing.</title>
        <authorList>
            <person name="Fukushima K."/>
            <person name="Hasebe M."/>
            <person name="Fang X."/>
        </authorList>
    </citation>
    <scope>NUCLEOTIDE SEQUENCE [LARGE SCALE GENOMIC DNA]</scope>
    <source>
        <strain evidence="4">cv. St1</strain>
    </source>
</reference>
<dbReference type="Proteomes" id="UP000187406">
    <property type="component" value="Unassembled WGS sequence"/>
</dbReference>
<dbReference type="AlphaFoldDB" id="A0A1Q3BW42"/>
<keyword evidence="4" id="KW-1185">Reference proteome</keyword>
<dbReference type="PANTHER" id="PTHR13233">
    <property type="entry name" value="MICROSPHERULE PROTEIN 1"/>
    <property type="match status" value="1"/>
</dbReference>
<organism evidence="3 4">
    <name type="scientific">Cephalotus follicularis</name>
    <name type="common">Albany pitcher plant</name>
    <dbReference type="NCBI Taxonomy" id="3775"/>
    <lineage>
        <taxon>Eukaryota</taxon>
        <taxon>Viridiplantae</taxon>
        <taxon>Streptophyta</taxon>
        <taxon>Embryophyta</taxon>
        <taxon>Tracheophyta</taxon>
        <taxon>Spermatophyta</taxon>
        <taxon>Magnoliopsida</taxon>
        <taxon>eudicotyledons</taxon>
        <taxon>Gunneridae</taxon>
        <taxon>Pentapetalae</taxon>
        <taxon>rosids</taxon>
        <taxon>fabids</taxon>
        <taxon>Oxalidales</taxon>
        <taxon>Cephalotaceae</taxon>
        <taxon>Cephalotus</taxon>
    </lineage>
</organism>
<dbReference type="InterPro" id="IPR037912">
    <property type="entry name" value="MCRS1"/>
</dbReference>
<dbReference type="SMART" id="SM00240">
    <property type="entry name" value="FHA"/>
    <property type="match status" value="1"/>
</dbReference>
<feature type="non-terminal residue" evidence="3">
    <location>
        <position position="1"/>
    </location>
</feature>
<accession>A0A1Q3BW42</accession>
<evidence type="ECO:0000259" key="2">
    <source>
        <dbReference type="PROSITE" id="PS50006"/>
    </source>
</evidence>
<evidence type="ECO:0000313" key="4">
    <source>
        <dbReference type="Proteomes" id="UP000187406"/>
    </source>
</evidence>
<dbReference type="Pfam" id="PF00498">
    <property type="entry name" value="FHA"/>
    <property type="match status" value="1"/>
</dbReference>
<feature type="compositionally biased region" description="Basic and acidic residues" evidence="1">
    <location>
        <begin position="543"/>
        <end position="555"/>
    </location>
</feature>
<dbReference type="STRING" id="3775.A0A1Q3BW42"/>
<evidence type="ECO:0000256" key="1">
    <source>
        <dbReference type="SAM" id="MobiDB-lite"/>
    </source>
</evidence>
<comment type="caution">
    <text evidence="3">The sequence shown here is derived from an EMBL/GenBank/DDBJ whole genome shotgun (WGS) entry which is preliminary data.</text>
</comment>
<dbReference type="Pfam" id="PF13325">
    <property type="entry name" value="MCRS_N"/>
    <property type="match status" value="1"/>
</dbReference>
<protein>
    <submittedName>
        <fullName evidence="3">FHA domain-containing protein/MCRS_N domain-containing protein</fullName>
    </submittedName>
</protein>
<dbReference type="PANTHER" id="PTHR13233:SF13">
    <property type="entry name" value="FHA DOMAIN-CONTAINING PROTEIN"/>
    <property type="match status" value="1"/>
</dbReference>
<feature type="domain" description="FHA" evidence="2">
    <location>
        <begin position="752"/>
        <end position="808"/>
    </location>
</feature>
<dbReference type="InterPro" id="IPR008984">
    <property type="entry name" value="SMAD_FHA_dom_sf"/>
</dbReference>
<dbReference type="InterPro" id="IPR000253">
    <property type="entry name" value="FHA_dom"/>
</dbReference>